<sequence length="308" mass="35004">MTNQFQRRFSGNWMMIDNIKEMSAKNRVARAADLEQELLSLRIRGGEALRKNCSNLQPMRPNYRDLFPQENGLLEISAAEFGVSQLAAGLLYQGCLLVRGLYSLKQVERLLAVAESQEYANREDNGPLGCTAHTLFDLLEVYRECGLLDVVREYLDGEPLLFGERTKLRHHRADRDKFAAIPWHQDVNFFGQKSYGVNCWAAVTSCGVDNPGLNIIPRRIEERLGWAEGKGIAPLDYGRAMPEELFAEVTRHHAPVNIELEPGDAVFLDEMSVHQTALKPWKLREQIVTISWFFRASGFPEWGTPLIV</sequence>
<evidence type="ECO:0008006" key="3">
    <source>
        <dbReference type="Google" id="ProtNLM"/>
    </source>
</evidence>
<proteinExistence type="predicted"/>
<reference evidence="1" key="1">
    <citation type="submission" date="2019-02" db="EMBL/GenBank/DDBJ databases">
        <authorList>
            <person name="Li S.-H."/>
        </authorList>
    </citation>
    <scope>NUCLEOTIDE SEQUENCE</scope>
    <source>
        <strain evidence="1">IMCC8485</strain>
    </source>
</reference>
<evidence type="ECO:0000313" key="2">
    <source>
        <dbReference type="Proteomes" id="UP001143307"/>
    </source>
</evidence>
<accession>A0ABT3SZD6</accession>
<dbReference type="SUPFAM" id="SSF51197">
    <property type="entry name" value="Clavaminate synthase-like"/>
    <property type="match status" value="1"/>
</dbReference>
<dbReference type="Gene3D" id="2.60.120.620">
    <property type="entry name" value="q2cbj1_9rhob like domain"/>
    <property type="match status" value="1"/>
</dbReference>
<comment type="caution">
    <text evidence="1">The sequence shown here is derived from an EMBL/GenBank/DDBJ whole genome shotgun (WGS) entry which is preliminary data.</text>
</comment>
<dbReference type="Proteomes" id="UP001143307">
    <property type="component" value="Unassembled WGS sequence"/>
</dbReference>
<evidence type="ECO:0000313" key="1">
    <source>
        <dbReference type="EMBL" id="MCX2974687.1"/>
    </source>
</evidence>
<name>A0ABT3SZD6_9GAMM</name>
<dbReference type="RefSeq" id="WP_279253418.1">
    <property type="nucleotide sequence ID" value="NZ_SHNP01000005.1"/>
</dbReference>
<organism evidence="1 2">
    <name type="scientific">Candidatus Seongchinamella marina</name>
    <dbReference type="NCBI Taxonomy" id="2518990"/>
    <lineage>
        <taxon>Bacteria</taxon>
        <taxon>Pseudomonadati</taxon>
        <taxon>Pseudomonadota</taxon>
        <taxon>Gammaproteobacteria</taxon>
        <taxon>Cellvibrionales</taxon>
        <taxon>Halieaceae</taxon>
        <taxon>Seongchinamella</taxon>
    </lineage>
</organism>
<protein>
    <recommendedName>
        <fullName evidence="3">Phytanoyl-CoA dioxygenase</fullName>
    </recommendedName>
</protein>
<dbReference type="EMBL" id="SHNP01000005">
    <property type="protein sequence ID" value="MCX2974687.1"/>
    <property type="molecule type" value="Genomic_DNA"/>
</dbReference>
<gene>
    <name evidence="1" type="ORF">EYC87_13925</name>
</gene>
<keyword evidence="2" id="KW-1185">Reference proteome</keyword>